<evidence type="ECO:0000256" key="1">
    <source>
        <dbReference type="ARBA" id="ARBA00022737"/>
    </source>
</evidence>
<feature type="repeat" description="ANK" evidence="3">
    <location>
        <begin position="654"/>
        <end position="686"/>
    </location>
</feature>
<reference evidence="5 6" key="1">
    <citation type="journal article" date="2022" name="Allergy">
        <title>Genome assembly and annotation of Periplaneta americana reveal a comprehensive cockroach allergen profile.</title>
        <authorList>
            <person name="Wang L."/>
            <person name="Xiong Q."/>
            <person name="Saelim N."/>
            <person name="Wang L."/>
            <person name="Nong W."/>
            <person name="Wan A.T."/>
            <person name="Shi M."/>
            <person name="Liu X."/>
            <person name="Cao Q."/>
            <person name="Hui J.H.L."/>
            <person name="Sookrung N."/>
            <person name="Leung T.F."/>
            <person name="Tungtrongchitr A."/>
            <person name="Tsui S.K.W."/>
        </authorList>
    </citation>
    <scope>NUCLEOTIDE SEQUENCE [LARGE SCALE GENOMIC DNA]</scope>
    <source>
        <strain evidence="5">PWHHKU_190912</strain>
    </source>
</reference>
<keyword evidence="6" id="KW-1185">Reference proteome</keyword>
<proteinExistence type="predicted"/>
<sequence>MTHNIRMPFMKRICADACSWNLLNWMTIQDRIYSHTSLTVTVRSKNMFAFSNDERAFNIASFSHRTVKFTKQLQVNCSDSRKEQDMSVGIHPPLQYYVPFWPHPSPNQYSSQEWTPQIPEAYLKPELQLLLMQLLQQLQANSSETGTCDEFRNLAGREELARSNENRRCDKRTAQFSPGLPQGSLLDCMDSYSTNDTREGEILYDIINIGSFFYRKRNHISETHYTLQCLLHCLKTSNGTAAVNAITSCRITRKKVTHTHTVTSFKCKIIRVQKSRKILKSSDFVQKNFMLMIIPIEIIQALHNNNRLRNNQISVEKTKRSNLTRILEEKNKELIQLQKKAKMFIDTLSVPQDGRHFLQFRNELNQLHDKLWRMQYSFVEDLTQMEEGIQEFFRTNGGQEKYSLNKLKITPNYTPRRRDFRSRGDVAYDEDDLKFFKEAILKNNLDSVKNIIADKKADINGIIDGKTPIMHAIKTNALDVGEYLIYNGADIELVSDDVTPLQKAVTWNRIQFAELLLKSNADANAKTNGVTALYIAADKDLYNMSKLLLDYGADPNIFSGSFSALHIVRHAGIAKLLVEKGADVNACSPTRRNWTPLHQSAEKNHHEKAVFLITNGAELDLTDDWEITPLTLTATTNNQKLAHFLLLHHSDPNKSNETLMTAVKSGHLKLTKLLLEFNANVHTSDDRGWTAFHEAVSRDDEEMVALFLDFGADPDNAYSYAMTPRDYAKEYELDVLSMFP</sequence>
<feature type="repeat" description="ANK" evidence="3">
    <location>
        <begin position="528"/>
        <end position="560"/>
    </location>
</feature>
<dbReference type="Pfam" id="PF12796">
    <property type="entry name" value="Ank_2"/>
    <property type="match status" value="2"/>
</dbReference>
<accession>A0ABQ8TMA2</accession>
<feature type="coiled-coil region" evidence="4">
    <location>
        <begin position="320"/>
        <end position="347"/>
    </location>
</feature>
<evidence type="ECO:0000313" key="5">
    <source>
        <dbReference type="EMBL" id="KAJ4447019.1"/>
    </source>
</evidence>
<dbReference type="PROSITE" id="PS50088">
    <property type="entry name" value="ANK_REPEAT"/>
    <property type="match status" value="6"/>
</dbReference>
<keyword evidence="2 3" id="KW-0040">ANK repeat</keyword>
<keyword evidence="4" id="KW-0175">Coiled coil</keyword>
<dbReference type="SUPFAM" id="SSF48403">
    <property type="entry name" value="Ankyrin repeat"/>
    <property type="match status" value="1"/>
</dbReference>
<feature type="repeat" description="ANK" evidence="3">
    <location>
        <begin position="592"/>
        <end position="624"/>
    </location>
</feature>
<dbReference type="EMBL" id="JAJSOF020000005">
    <property type="protein sequence ID" value="KAJ4447019.1"/>
    <property type="molecule type" value="Genomic_DNA"/>
</dbReference>
<feature type="repeat" description="ANK" evidence="3">
    <location>
        <begin position="496"/>
        <end position="528"/>
    </location>
</feature>
<evidence type="ECO:0000256" key="3">
    <source>
        <dbReference type="PROSITE-ProRule" id="PRU00023"/>
    </source>
</evidence>
<evidence type="ECO:0000313" key="6">
    <source>
        <dbReference type="Proteomes" id="UP001148838"/>
    </source>
</evidence>
<organism evidence="5 6">
    <name type="scientific">Periplaneta americana</name>
    <name type="common">American cockroach</name>
    <name type="synonym">Blatta americana</name>
    <dbReference type="NCBI Taxonomy" id="6978"/>
    <lineage>
        <taxon>Eukaryota</taxon>
        <taxon>Metazoa</taxon>
        <taxon>Ecdysozoa</taxon>
        <taxon>Arthropoda</taxon>
        <taxon>Hexapoda</taxon>
        <taxon>Insecta</taxon>
        <taxon>Pterygota</taxon>
        <taxon>Neoptera</taxon>
        <taxon>Polyneoptera</taxon>
        <taxon>Dictyoptera</taxon>
        <taxon>Blattodea</taxon>
        <taxon>Blattoidea</taxon>
        <taxon>Blattidae</taxon>
        <taxon>Blattinae</taxon>
        <taxon>Periplaneta</taxon>
    </lineage>
</organism>
<keyword evidence="1" id="KW-0677">Repeat</keyword>
<dbReference type="InterPro" id="IPR002110">
    <property type="entry name" value="Ankyrin_rpt"/>
</dbReference>
<dbReference type="SMART" id="SM00248">
    <property type="entry name" value="ANK"/>
    <property type="match status" value="9"/>
</dbReference>
<dbReference type="PANTHER" id="PTHR24198:SF165">
    <property type="entry name" value="ANKYRIN REPEAT-CONTAINING PROTEIN-RELATED"/>
    <property type="match status" value="1"/>
</dbReference>
<feature type="repeat" description="ANK" evidence="3">
    <location>
        <begin position="687"/>
        <end position="719"/>
    </location>
</feature>
<dbReference type="Gene3D" id="1.25.40.20">
    <property type="entry name" value="Ankyrin repeat-containing domain"/>
    <property type="match status" value="3"/>
</dbReference>
<evidence type="ECO:0000256" key="4">
    <source>
        <dbReference type="SAM" id="Coils"/>
    </source>
</evidence>
<dbReference type="Proteomes" id="UP001148838">
    <property type="component" value="Unassembled WGS sequence"/>
</dbReference>
<name>A0ABQ8TMA2_PERAM</name>
<dbReference type="PANTHER" id="PTHR24198">
    <property type="entry name" value="ANKYRIN REPEAT AND PROTEIN KINASE DOMAIN-CONTAINING PROTEIN"/>
    <property type="match status" value="1"/>
</dbReference>
<gene>
    <name evidence="5" type="ORF">ANN_09007</name>
</gene>
<protein>
    <submittedName>
        <fullName evidence="5">Uncharacterized protein</fullName>
    </submittedName>
</protein>
<dbReference type="PROSITE" id="PS50297">
    <property type="entry name" value="ANK_REP_REGION"/>
    <property type="match status" value="5"/>
</dbReference>
<dbReference type="Pfam" id="PF00023">
    <property type="entry name" value="Ank"/>
    <property type="match status" value="3"/>
</dbReference>
<dbReference type="InterPro" id="IPR036770">
    <property type="entry name" value="Ankyrin_rpt-contain_sf"/>
</dbReference>
<feature type="repeat" description="ANK" evidence="3">
    <location>
        <begin position="464"/>
        <end position="496"/>
    </location>
</feature>
<comment type="caution">
    <text evidence="5">The sequence shown here is derived from an EMBL/GenBank/DDBJ whole genome shotgun (WGS) entry which is preliminary data.</text>
</comment>
<evidence type="ECO:0000256" key="2">
    <source>
        <dbReference type="ARBA" id="ARBA00023043"/>
    </source>
</evidence>